<evidence type="ECO:0000256" key="3">
    <source>
        <dbReference type="ARBA" id="ARBA00023004"/>
    </source>
</evidence>
<keyword evidence="3" id="KW-0408">Iron</keyword>
<dbReference type="Proteomes" id="UP000178385">
    <property type="component" value="Unassembled WGS sequence"/>
</dbReference>
<dbReference type="PANTHER" id="PTHR11228:SF7">
    <property type="entry name" value="PQQA PEPTIDE CYCLASE"/>
    <property type="match status" value="1"/>
</dbReference>
<gene>
    <name evidence="6" type="ORF">A2840_02055</name>
</gene>
<dbReference type="InterPro" id="IPR050377">
    <property type="entry name" value="Radical_SAM_PqqE_MftC-like"/>
</dbReference>
<dbReference type="GO" id="GO:0051536">
    <property type="term" value="F:iron-sulfur cluster binding"/>
    <property type="evidence" value="ECO:0007669"/>
    <property type="project" value="UniProtKB-KW"/>
</dbReference>
<evidence type="ECO:0000256" key="4">
    <source>
        <dbReference type="ARBA" id="ARBA00023014"/>
    </source>
</evidence>
<sequence>MIPALVQWEITDRCPYRCPYCYHEGLKGAAPAALGLDEEQVWQVAKIISDNHLFFVTFTGGEPLVRKDLLIELAKFLRCNGVVVSLNTSLAVFDEETLSRLKVDRMLISCPSADDRLYRQTTGNGQYEHFKQRLRWLIEAGQNMTVNMVVTKLNRDVVRQTAQRMAELGVKRFAATPASINASNPNFKLLLSVQEVCQVVDDLIWAHEELGLRVDIMESIPKCLMPLKAFELELPFVFRSCHAGKRNGTIGTQGDVRPCSHNPQIFGNVLEDDIGVIWDRMRNWREASGNFHKDCLACDMFNNCGGGCRIDANVRMGSNNAKHPYMTKSLSSPVVKPKQVDLSPTSTIKPVRSFQSRPENGGWLVAPGSPRNIIQVNQATYDFLTASRGLPAMSISGLAQRFGTTFNDVEFQRVVTELTRRQFFIVGN</sequence>
<dbReference type="SMART" id="SM00729">
    <property type="entry name" value="Elp3"/>
    <property type="match status" value="1"/>
</dbReference>
<dbReference type="PANTHER" id="PTHR11228">
    <property type="entry name" value="RADICAL SAM DOMAIN PROTEIN"/>
    <property type="match status" value="1"/>
</dbReference>
<evidence type="ECO:0000256" key="2">
    <source>
        <dbReference type="ARBA" id="ARBA00022723"/>
    </source>
</evidence>
<dbReference type="Pfam" id="PF04055">
    <property type="entry name" value="Radical_SAM"/>
    <property type="match status" value="1"/>
</dbReference>
<evidence type="ECO:0000313" key="6">
    <source>
        <dbReference type="EMBL" id="OGY48294.1"/>
    </source>
</evidence>
<reference evidence="6 7" key="1">
    <citation type="journal article" date="2016" name="Nat. Commun.">
        <title>Thousands of microbial genomes shed light on interconnected biogeochemical processes in an aquifer system.</title>
        <authorList>
            <person name="Anantharaman K."/>
            <person name="Brown C.T."/>
            <person name="Hug L.A."/>
            <person name="Sharon I."/>
            <person name="Castelle C.J."/>
            <person name="Probst A.J."/>
            <person name="Thomas B.C."/>
            <person name="Singh A."/>
            <person name="Wilkins M.J."/>
            <person name="Karaoz U."/>
            <person name="Brodie E.L."/>
            <person name="Williams K.H."/>
            <person name="Hubbard S.S."/>
            <person name="Banfield J.F."/>
        </authorList>
    </citation>
    <scope>NUCLEOTIDE SEQUENCE [LARGE SCALE GENOMIC DNA]</scope>
</reference>
<evidence type="ECO:0000313" key="7">
    <source>
        <dbReference type="Proteomes" id="UP000178385"/>
    </source>
</evidence>
<comment type="caution">
    <text evidence="6">The sequence shown here is derived from an EMBL/GenBank/DDBJ whole genome shotgun (WGS) entry which is preliminary data.</text>
</comment>
<feature type="domain" description="Radical SAM core" evidence="5">
    <location>
        <begin position="1"/>
        <end position="213"/>
    </location>
</feature>
<dbReference type="AlphaFoldDB" id="A0A1G1Y7W6"/>
<name>A0A1G1Y7W6_9BACT</name>
<keyword evidence="4" id="KW-0411">Iron-sulfur</keyword>
<dbReference type="EMBL" id="MHIG01000001">
    <property type="protein sequence ID" value="OGY48294.1"/>
    <property type="molecule type" value="Genomic_DNA"/>
</dbReference>
<dbReference type="NCBIfam" id="TIGR04085">
    <property type="entry name" value="rSAM_more_4Fe4S"/>
    <property type="match status" value="1"/>
</dbReference>
<dbReference type="CDD" id="cd01335">
    <property type="entry name" value="Radical_SAM"/>
    <property type="match status" value="1"/>
</dbReference>
<dbReference type="InterPro" id="IPR007197">
    <property type="entry name" value="rSAM"/>
</dbReference>
<dbReference type="SFLD" id="SFLDS00029">
    <property type="entry name" value="Radical_SAM"/>
    <property type="match status" value="1"/>
</dbReference>
<dbReference type="PROSITE" id="PS51918">
    <property type="entry name" value="RADICAL_SAM"/>
    <property type="match status" value="1"/>
</dbReference>
<organism evidence="6 7">
    <name type="scientific">Candidatus Buchananbacteria bacterium RIFCSPHIGHO2_01_FULL_47_11b</name>
    <dbReference type="NCBI Taxonomy" id="1797537"/>
    <lineage>
        <taxon>Bacteria</taxon>
        <taxon>Candidatus Buchananiibacteriota</taxon>
    </lineage>
</organism>
<dbReference type="Pfam" id="PF13186">
    <property type="entry name" value="SPASM"/>
    <property type="match status" value="1"/>
</dbReference>
<protein>
    <recommendedName>
        <fullName evidence="5">Radical SAM core domain-containing protein</fullName>
    </recommendedName>
</protein>
<proteinExistence type="predicted"/>
<keyword evidence="1" id="KW-0949">S-adenosyl-L-methionine</keyword>
<keyword evidence="2" id="KW-0479">Metal-binding</keyword>
<evidence type="ECO:0000259" key="5">
    <source>
        <dbReference type="PROSITE" id="PS51918"/>
    </source>
</evidence>
<evidence type="ECO:0000256" key="1">
    <source>
        <dbReference type="ARBA" id="ARBA00022691"/>
    </source>
</evidence>
<accession>A0A1G1Y7W6</accession>
<dbReference type="InterPro" id="IPR013785">
    <property type="entry name" value="Aldolase_TIM"/>
</dbReference>
<dbReference type="InterPro" id="IPR006638">
    <property type="entry name" value="Elp3/MiaA/NifB-like_rSAM"/>
</dbReference>
<dbReference type="InterPro" id="IPR023885">
    <property type="entry name" value="4Fe4S-binding_SPASM_dom"/>
</dbReference>
<dbReference type="SUPFAM" id="SSF102114">
    <property type="entry name" value="Radical SAM enzymes"/>
    <property type="match status" value="1"/>
</dbReference>
<dbReference type="InterPro" id="IPR058240">
    <property type="entry name" value="rSAM_sf"/>
</dbReference>
<dbReference type="Gene3D" id="3.20.20.70">
    <property type="entry name" value="Aldolase class I"/>
    <property type="match status" value="1"/>
</dbReference>
<dbReference type="GO" id="GO:0046872">
    <property type="term" value="F:metal ion binding"/>
    <property type="evidence" value="ECO:0007669"/>
    <property type="project" value="UniProtKB-KW"/>
</dbReference>
<dbReference type="SFLD" id="SFLDG01067">
    <property type="entry name" value="SPASM/twitch_domain_containing"/>
    <property type="match status" value="1"/>
</dbReference>
<dbReference type="GO" id="GO:0003824">
    <property type="term" value="F:catalytic activity"/>
    <property type="evidence" value="ECO:0007669"/>
    <property type="project" value="InterPro"/>
</dbReference>